<dbReference type="AlphaFoldDB" id="I7Z7C4"/>
<evidence type="ECO:0000313" key="3">
    <source>
        <dbReference type="EMBL" id="EIT67699.1"/>
    </source>
</evidence>
<accession>I7Z7C4</accession>
<feature type="compositionally biased region" description="Basic and acidic residues" evidence="1">
    <location>
        <begin position="161"/>
        <end position="182"/>
    </location>
</feature>
<gene>
    <name evidence="3" type="ORF">WQQ_41340</name>
</gene>
<dbReference type="OrthoDB" id="583532at2"/>
<organism evidence="3 4">
    <name type="scientific">Hydrocarboniphaga effusa AP103</name>
    <dbReference type="NCBI Taxonomy" id="1172194"/>
    <lineage>
        <taxon>Bacteria</taxon>
        <taxon>Pseudomonadati</taxon>
        <taxon>Pseudomonadota</taxon>
        <taxon>Gammaproteobacteria</taxon>
        <taxon>Nevskiales</taxon>
        <taxon>Nevskiaceae</taxon>
        <taxon>Hydrocarboniphaga</taxon>
    </lineage>
</organism>
<evidence type="ECO:0000313" key="4">
    <source>
        <dbReference type="Proteomes" id="UP000003704"/>
    </source>
</evidence>
<dbReference type="STRING" id="1172194.WQQ_41340"/>
<comment type="caution">
    <text evidence="3">The sequence shown here is derived from an EMBL/GenBank/DDBJ whole genome shotgun (WGS) entry which is preliminary data.</text>
</comment>
<name>I7Z7C4_9GAMM</name>
<dbReference type="Pfam" id="PF11740">
    <property type="entry name" value="KfrA_N"/>
    <property type="match status" value="1"/>
</dbReference>
<protein>
    <recommendedName>
        <fullName evidence="2">KfrA N-terminal DNA-binding domain-containing protein</fullName>
    </recommendedName>
</protein>
<feature type="domain" description="KfrA N-terminal DNA-binding" evidence="2">
    <location>
        <begin position="7"/>
        <end position="104"/>
    </location>
</feature>
<evidence type="ECO:0000259" key="2">
    <source>
        <dbReference type="Pfam" id="PF11740"/>
    </source>
</evidence>
<proteinExistence type="predicted"/>
<keyword evidence="4" id="KW-1185">Reference proteome</keyword>
<dbReference type="Proteomes" id="UP000003704">
    <property type="component" value="Unassembled WGS sequence"/>
</dbReference>
<dbReference type="RefSeq" id="WP_007187069.1">
    <property type="nucleotide sequence ID" value="NZ_AKGD01000004.1"/>
</dbReference>
<feature type="compositionally biased region" description="Basic and acidic residues" evidence="1">
    <location>
        <begin position="294"/>
        <end position="304"/>
    </location>
</feature>
<evidence type="ECO:0000256" key="1">
    <source>
        <dbReference type="SAM" id="MobiDB-lite"/>
    </source>
</evidence>
<reference evidence="3 4" key="1">
    <citation type="journal article" date="2012" name="J. Bacteriol.">
        <title>Genome Sequence of n-Alkane-Degrading Hydrocarboniphaga effusa Strain AP103T (ATCC BAA-332T).</title>
        <authorList>
            <person name="Chang H.K."/>
            <person name="Zylstra G.J."/>
            <person name="Chae J.C."/>
        </authorList>
    </citation>
    <scope>NUCLEOTIDE SEQUENCE [LARGE SCALE GENOMIC DNA]</scope>
    <source>
        <strain evidence="3 4">AP103</strain>
    </source>
</reference>
<sequence>MRGVTLTDITRAADQLLAEGERPTIDGVRRILGTGSPGTVNALLKQYFQSLPLRLNLPASIATAAAELYEQVQSTARQELETERAEAEAALAQGREALAQDRRDFEVERTAFHQRVADLNADLERHREQLKTTSAKLASTEKELGTQTTRATTAEAQARASEAERERAAQKHTGELQRLRDQAEGNERHLLGRIDEQKAQLQRLVQDRERETAAAAKHAATLETSVSEAAKLNASLRAELTTAQRDLAKRQEAVVAAENALQRVHEQAARDQALRQAELDRARAEIEQLTGSSEQHKRDRDEALRDAAKLEGRLSALLGQLEEAKAEIRRLQKAKAGEAGSS</sequence>
<dbReference type="InterPro" id="IPR021104">
    <property type="entry name" value="KfrA_DNA-bd_N"/>
</dbReference>
<feature type="region of interest" description="Disordered" evidence="1">
    <location>
        <begin position="285"/>
        <end position="304"/>
    </location>
</feature>
<dbReference type="EMBL" id="AKGD01000004">
    <property type="protein sequence ID" value="EIT67699.1"/>
    <property type="molecule type" value="Genomic_DNA"/>
</dbReference>
<feature type="compositionally biased region" description="Low complexity" evidence="1">
    <location>
        <begin position="146"/>
        <end position="160"/>
    </location>
</feature>
<feature type="region of interest" description="Disordered" evidence="1">
    <location>
        <begin position="131"/>
        <end position="182"/>
    </location>
</feature>